<keyword evidence="4" id="KW-0808">Transferase</keyword>
<dbReference type="OrthoDB" id="9802824at2"/>
<evidence type="ECO:0000256" key="1">
    <source>
        <dbReference type="ARBA" id="ARBA00048811"/>
    </source>
</evidence>
<dbReference type="GO" id="GO:0004422">
    <property type="term" value="F:hypoxanthine phosphoribosyltransferase activity"/>
    <property type="evidence" value="ECO:0007669"/>
    <property type="project" value="TreeGrafter"/>
</dbReference>
<dbReference type="GO" id="GO:0032264">
    <property type="term" value="P:IMP salvage"/>
    <property type="evidence" value="ECO:0007669"/>
    <property type="project" value="TreeGrafter"/>
</dbReference>
<dbReference type="RefSeq" id="WP_093427206.1">
    <property type="nucleotide sequence ID" value="NZ_FOMJ01000001.1"/>
</dbReference>
<dbReference type="STRING" id="1123397.SAMN05660831_00560"/>
<dbReference type="InterPro" id="IPR050408">
    <property type="entry name" value="HGPRT"/>
</dbReference>
<dbReference type="PANTHER" id="PTHR43340">
    <property type="entry name" value="HYPOXANTHINE-GUANINE PHOSPHORIBOSYLTRANSFERASE"/>
    <property type="match status" value="1"/>
</dbReference>
<name>A0A1I1P2A6_9GAMM</name>
<dbReference type="GO" id="GO:0046100">
    <property type="term" value="P:hypoxanthine metabolic process"/>
    <property type="evidence" value="ECO:0007669"/>
    <property type="project" value="TreeGrafter"/>
</dbReference>
<protein>
    <submittedName>
        <fullName evidence="4">Hypoxanthine phosphoribosyltransferase</fullName>
    </submittedName>
</protein>
<dbReference type="GO" id="GO:0000287">
    <property type="term" value="F:magnesium ion binding"/>
    <property type="evidence" value="ECO:0007669"/>
    <property type="project" value="TreeGrafter"/>
</dbReference>
<evidence type="ECO:0000256" key="2">
    <source>
        <dbReference type="ARBA" id="ARBA00049402"/>
    </source>
</evidence>
<keyword evidence="4" id="KW-0328">Glycosyltransferase</keyword>
<evidence type="ECO:0000313" key="5">
    <source>
        <dbReference type="Proteomes" id="UP000198611"/>
    </source>
</evidence>
<dbReference type="NCBIfam" id="NF006605">
    <property type="entry name" value="PRK09162.1"/>
    <property type="match status" value="1"/>
</dbReference>
<organism evidence="4 5">
    <name type="scientific">Thiohalospira halophila DSM 15071</name>
    <dbReference type="NCBI Taxonomy" id="1123397"/>
    <lineage>
        <taxon>Bacteria</taxon>
        <taxon>Pseudomonadati</taxon>
        <taxon>Pseudomonadota</taxon>
        <taxon>Gammaproteobacteria</taxon>
        <taxon>Thiohalospirales</taxon>
        <taxon>Thiohalospiraceae</taxon>
        <taxon>Thiohalospira</taxon>
    </lineage>
</organism>
<feature type="domain" description="Phosphoribosyltransferase" evidence="3">
    <location>
        <begin position="16"/>
        <end position="167"/>
    </location>
</feature>
<evidence type="ECO:0000313" key="4">
    <source>
        <dbReference type="EMBL" id="SFD03969.1"/>
    </source>
</evidence>
<accession>A0A1I1P2A6</accession>
<dbReference type="PANTHER" id="PTHR43340:SF1">
    <property type="entry name" value="HYPOXANTHINE PHOSPHORIBOSYLTRANSFERASE"/>
    <property type="match status" value="1"/>
</dbReference>
<dbReference type="GO" id="GO:0005829">
    <property type="term" value="C:cytosol"/>
    <property type="evidence" value="ECO:0007669"/>
    <property type="project" value="TreeGrafter"/>
</dbReference>
<dbReference type="AlphaFoldDB" id="A0A1I1P2A6"/>
<dbReference type="InterPro" id="IPR000836">
    <property type="entry name" value="PRTase_dom"/>
</dbReference>
<dbReference type="SUPFAM" id="SSF53271">
    <property type="entry name" value="PRTase-like"/>
    <property type="match status" value="1"/>
</dbReference>
<evidence type="ECO:0000259" key="3">
    <source>
        <dbReference type="Pfam" id="PF00156"/>
    </source>
</evidence>
<keyword evidence="5" id="KW-1185">Reference proteome</keyword>
<dbReference type="GO" id="GO:0032263">
    <property type="term" value="P:GMP salvage"/>
    <property type="evidence" value="ECO:0007669"/>
    <property type="project" value="TreeGrafter"/>
</dbReference>
<dbReference type="Gene3D" id="3.40.50.2020">
    <property type="match status" value="1"/>
</dbReference>
<comment type="catalytic activity">
    <reaction evidence="2">
        <text>IMP + diphosphate = hypoxanthine + 5-phospho-alpha-D-ribose 1-diphosphate</text>
        <dbReference type="Rhea" id="RHEA:17973"/>
        <dbReference type="ChEBI" id="CHEBI:17368"/>
        <dbReference type="ChEBI" id="CHEBI:33019"/>
        <dbReference type="ChEBI" id="CHEBI:58017"/>
        <dbReference type="ChEBI" id="CHEBI:58053"/>
        <dbReference type="EC" id="2.4.2.8"/>
    </reaction>
    <physiologicalReaction direction="right-to-left" evidence="2">
        <dbReference type="Rhea" id="RHEA:17975"/>
    </physiologicalReaction>
</comment>
<comment type="catalytic activity">
    <reaction evidence="1">
        <text>GMP + diphosphate = guanine + 5-phospho-alpha-D-ribose 1-diphosphate</text>
        <dbReference type="Rhea" id="RHEA:25424"/>
        <dbReference type="ChEBI" id="CHEBI:16235"/>
        <dbReference type="ChEBI" id="CHEBI:33019"/>
        <dbReference type="ChEBI" id="CHEBI:58017"/>
        <dbReference type="ChEBI" id="CHEBI:58115"/>
        <dbReference type="EC" id="2.4.2.8"/>
    </reaction>
    <physiologicalReaction direction="right-to-left" evidence="1">
        <dbReference type="Rhea" id="RHEA:25426"/>
    </physiologicalReaction>
</comment>
<dbReference type="Pfam" id="PF00156">
    <property type="entry name" value="Pribosyltran"/>
    <property type="match status" value="1"/>
</dbReference>
<dbReference type="EMBL" id="FOMJ01000001">
    <property type="protein sequence ID" value="SFD03969.1"/>
    <property type="molecule type" value="Genomic_DNA"/>
</dbReference>
<dbReference type="GO" id="GO:0006178">
    <property type="term" value="P:guanine salvage"/>
    <property type="evidence" value="ECO:0007669"/>
    <property type="project" value="TreeGrafter"/>
</dbReference>
<proteinExistence type="predicted"/>
<dbReference type="Proteomes" id="UP000198611">
    <property type="component" value="Unassembled WGS sequence"/>
</dbReference>
<dbReference type="InterPro" id="IPR029057">
    <property type="entry name" value="PRTase-like"/>
</dbReference>
<sequence length="180" mass="19822">MAATSEDAKAALADAERIHSATAVDEALDRMADDLTRHYRDRDPVLVCVMTGGLIPAGHLLTRLEFPLQLDYVHATRYQGSTEGGDLEWMAGPNLSLEGRDVILVDDILDGGWTLATIKDHLLAQGAASVACAVLVSKRIARQVDIEAEYVGLEVEDRYVFGFGMDYEEYHRNLRGIYAL</sequence>
<gene>
    <name evidence="4" type="ORF">SAMN05660831_00560</name>
</gene>
<reference evidence="4 5" key="1">
    <citation type="submission" date="2016-10" db="EMBL/GenBank/DDBJ databases">
        <authorList>
            <person name="de Groot N.N."/>
        </authorList>
    </citation>
    <scope>NUCLEOTIDE SEQUENCE [LARGE SCALE GENOMIC DNA]</scope>
    <source>
        <strain evidence="4 5">HL3</strain>
    </source>
</reference>
<dbReference type="CDD" id="cd06223">
    <property type="entry name" value="PRTases_typeI"/>
    <property type="match status" value="1"/>
</dbReference>